<feature type="domain" description="Major facilitator superfamily (MFS) profile" evidence="6">
    <location>
        <begin position="7"/>
        <end position="393"/>
    </location>
</feature>
<evidence type="ECO:0000313" key="8">
    <source>
        <dbReference type="Proteomes" id="UP000194546"/>
    </source>
</evidence>
<dbReference type="PROSITE" id="PS50850">
    <property type="entry name" value="MFS"/>
    <property type="match status" value="1"/>
</dbReference>
<evidence type="ECO:0000256" key="3">
    <source>
        <dbReference type="ARBA" id="ARBA00022989"/>
    </source>
</evidence>
<feature type="transmembrane region" description="Helical" evidence="5">
    <location>
        <begin position="244"/>
        <end position="266"/>
    </location>
</feature>
<feature type="transmembrane region" description="Helical" evidence="5">
    <location>
        <begin position="371"/>
        <end position="388"/>
    </location>
</feature>
<dbReference type="InterPro" id="IPR011701">
    <property type="entry name" value="MFS"/>
</dbReference>
<dbReference type="InterPro" id="IPR020846">
    <property type="entry name" value="MFS_dom"/>
</dbReference>
<sequence length="404" mass="43146">MSLRYKLLMLTWLLQFVNYLDRVSISVAAPSMMKALHLDAAQLGVIFAAFALGYALMQLPGGMLSDRFGTKALLVVAPLLFSLFTGLTGLVSTVTAMVVVRFCFGLSEGSCNAAVYKLVADNFGSKDAARAHSVWLSALAIGPAVVAPVVVWLLVRGPWQHVFFYFAIPGVIVSILIYAMIPPQVAGAKSSLAERAERRAHWKTFIRLKSTWLLFFGYMTFSIGYWGFLGWVPSYLSAQRHIDLKALGFAASIPYLFGFLGLIVFGTLGSGTLHRKRPVMLALGYTGTAIALYFTFTADDPAMCIAGLSAAAFLLYGSLSPYAGLVAHLAPEGARGGYAGFINTGGQIGGLTAPLVVGAIVKTSGSYNGGFIFMIGALLIGAVCFAFLQTQMSRRAVPLVNAQA</sequence>
<organism evidence="7 8">
    <name type="scientific">Caballeronia sordidicola</name>
    <name type="common">Burkholderia sordidicola</name>
    <dbReference type="NCBI Taxonomy" id="196367"/>
    <lineage>
        <taxon>Bacteria</taxon>
        <taxon>Pseudomonadati</taxon>
        <taxon>Pseudomonadota</taxon>
        <taxon>Betaproteobacteria</taxon>
        <taxon>Burkholderiales</taxon>
        <taxon>Burkholderiaceae</taxon>
        <taxon>Caballeronia</taxon>
    </lineage>
</organism>
<feature type="transmembrane region" description="Helical" evidence="5">
    <location>
        <begin position="72"/>
        <end position="100"/>
    </location>
</feature>
<feature type="transmembrane region" description="Helical" evidence="5">
    <location>
        <begin position="212"/>
        <end position="232"/>
    </location>
</feature>
<evidence type="ECO:0000256" key="4">
    <source>
        <dbReference type="ARBA" id="ARBA00023136"/>
    </source>
</evidence>
<name>A0A242M6M6_CABSO</name>
<feature type="transmembrane region" description="Helical" evidence="5">
    <location>
        <begin position="303"/>
        <end position="323"/>
    </location>
</feature>
<dbReference type="InterPro" id="IPR050382">
    <property type="entry name" value="MFS_Na/Anion_cotransporter"/>
</dbReference>
<dbReference type="InterPro" id="IPR036259">
    <property type="entry name" value="MFS_trans_sf"/>
</dbReference>
<dbReference type="AlphaFoldDB" id="A0A242M6M6"/>
<dbReference type="EMBL" id="NBTY01000199">
    <property type="protein sequence ID" value="OTP66848.1"/>
    <property type="molecule type" value="Genomic_DNA"/>
</dbReference>
<accession>A0A242M6M6</accession>
<keyword evidence="2 5" id="KW-0812">Transmembrane</keyword>
<protein>
    <submittedName>
        <fullName evidence="7">Putative glucarate transporter</fullName>
    </submittedName>
</protein>
<comment type="subcellular location">
    <subcellularLocation>
        <location evidence="1">Membrane</location>
        <topology evidence="1">Multi-pass membrane protein</topology>
    </subcellularLocation>
</comment>
<feature type="transmembrane region" description="Helical" evidence="5">
    <location>
        <begin position="38"/>
        <end position="60"/>
    </location>
</feature>
<dbReference type="PANTHER" id="PTHR11662:SF399">
    <property type="entry name" value="FI19708P1-RELATED"/>
    <property type="match status" value="1"/>
</dbReference>
<evidence type="ECO:0000256" key="5">
    <source>
        <dbReference type="SAM" id="Phobius"/>
    </source>
</evidence>
<dbReference type="Pfam" id="PF07690">
    <property type="entry name" value="MFS_1"/>
    <property type="match status" value="1"/>
</dbReference>
<dbReference type="Gene3D" id="1.20.1250.20">
    <property type="entry name" value="MFS general substrate transporter like domains"/>
    <property type="match status" value="2"/>
</dbReference>
<dbReference type="RefSeq" id="WP_179196524.1">
    <property type="nucleotide sequence ID" value="NZ_NBTY01000199.1"/>
</dbReference>
<dbReference type="GO" id="GO:0016020">
    <property type="term" value="C:membrane"/>
    <property type="evidence" value="ECO:0007669"/>
    <property type="project" value="UniProtKB-SubCell"/>
</dbReference>
<dbReference type="Proteomes" id="UP000194546">
    <property type="component" value="Unassembled WGS sequence"/>
</dbReference>
<keyword evidence="3 5" id="KW-1133">Transmembrane helix</keyword>
<feature type="transmembrane region" description="Helical" evidence="5">
    <location>
        <begin position="134"/>
        <end position="155"/>
    </location>
</feature>
<proteinExistence type="predicted"/>
<keyword evidence="4 5" id="KW-0472">Membrane</keyword>
<reference evidence="7 8" key="1">
    <citation type="submission" date="2017-03" db="EMBL/GenBank/DDBJ databases">
        <title>Genome analysis of strain PAMC 26510.</title>
        <authorList>
            <person name="Oh H.-M."/>
            <person name="Yang J.-A."/>
        </authorList>
    </citation>
    <scope>NUCLEOTIDE SEQUENCE [LARGE SCALE GENOMIC DNA]</scope>
    <source>
        <strain evidence="7 8">PAMC 26510</strain>
    </source>
</reference>
<evidence type="ECO:0000256" key="2">
    <source>
        <dbReference type="ARBA" id="ARBA00022692"/>
    </source>
</evidence>
<comment type="caution">
    <text evidence="7">The sequence shown here is derived from an EMBL/GenBank/DDBJ whole genome shotgun (WGS) entry which is preliminary data.</text>
</comment>
<feature type="transmembrane region" description="Helical" evidence="5">
    <location>
        <begin position="162"/>
        <end position="181"/>
    </location>
</feature>
<dbReference type="PANTHER" id="PTHR11662">
    <property type="entry name" value="SOLUTE CARRIER FAMILY 17"/>
    <property type="match status" value="1"/>
</dbReference>
<gene>
    <name evidence="7" type="ORF">PAMC26510_33970</name>
</gene>
<dbReference type="SUPFAM" id="SSF103473">
    <property type="entry name" value="MFS general substrate transporter"/>
    <property type="match status" value="1"/>
</dbReference>
<feature type="transmembrane region" description="Helical" evidence="5">
    <location>
        <begin position="278"/>
        <end position="296"/>
    </location>
</feature>
<dbReference type="GO" id="GO:0022857">
    <property type="term" value="F:transmembrane transporter activity"/>
    <property type="evidence" value="ECO:0007669"/>
    <property type="project" value="InterPro"/>
</dbReference>
<evidence type="ECO:0000256" key="1">
    <source>
        <dbReference type="ARBA" id="ARBA00004141"/>
    </source>
</evidence>
<dbReference type="CDD" id="cd17319">
    <property type="entry name" value="MFS_ExuT_GudP_like"/>
    <property type="match status" value="1"/>
</dbReference>
<evidence type="ECO:0000313" key="7">
    <source>
        <dbReference type="EMBL" id="OTP66848.1"/>
    </source>
</evidence>
<evidence type="ECO:0000259" key="6">
    <source>
        <dbReference type="PROSITE" id="PS50850"/>
    </source>
</evidence>